<dbReference type="EMBL" id="LKHP01000011">
    <property type="protein sequence ID" value="KRQ86339.1"/>
    <property type="molecule type" value="Genomic_DNA"/>
</dbReference>
<evidence type="ECO:0000313" key="2">
    <source>
        <dbReference type="Proteomes" id="UP000052015"/>
    </source>
</evidence>
<protein>
    <recommendedName>
        <fullName evidence="3">DUF1450 domain-containing protein</fullName>
    </recommendedName>
</protein>
<name>A0A0R3JS46_CALMK</name>
<dbReference type="STRING" id="908809.ABG79_01851"/>
<comment type="caution">
    <text evidence="1">The sequence shown here is derived from an EMBL/GenBank/DDBJ whole genome shotgun (WGS) entry which is preliminary data.</text>
</comment>
<proteinExistence type="predicted"/>
<keyword evidence="2" id="KW-1185">Reference proteome</keyword>
<accession>A0A0R3JS46</accession>
<sequence length="71" mass="7608">MAVIQFCENNFAHGTDTTVEKLRLLEGVSVEVAPCLGYCGNCAAGPYALVDGEIIEADSPDALFDKIKEMI</sequence>
<evidence type="ECO:0000313" key="1">
    <source>
        <dbReference type="EMBL" id="KRQ86339.1"/>
    </source>
</evidence>
<dbReference type="Pfam" id="PF07293">
    <property type="entry name" value="DUF1450"/>
    <property type="match status" value="1"/>
</dbReference>
<dbReference type="InterPro" id="IPR009910">
    <property type="entry name" value="DUF1450"/>
</dbReference>
<organism evidence="1 2">
    <name type="scientific">Caloramator mitchellensis</name>
    <dbReference type="NCBI Taxonomy" id="908809"/>
    <lineage>
        <taxon>Bacteria</taxon>
        <taxon>Bacillati</taxon>
        <taxon>Bacillota</taxon>
        <taxon>Clostridia</taxon>
        <taxon>Eubacteriales</taxon>
        <taxon>Clostridiaceae</taxon>
        <taxon>Caloramator</taxon>
    </lineage>
</organism>
<dbReference type="AlphaFoldDB" id="A0A0R3JS46"/>
<dbReference type="RefSeq" id="WP_057979175.1">
    <property type="nucleotide sequence ID" value="NZ_LKHP01000011.1"/>
</dbReference>
<gene>
    <name evidence="1" type="ORF">ABG79_01851</name>
</gene>
<evidence type="ECO:0008006" key="3">
    <source>
        <dbReference type="Google" id="ProtNLM"/>
    </source>
</evidence>
<dbReference type="OrthoDB" id="1684419at2"/>
<dbReference type="Proteomes" id="UP000052015">
    <property type="component" value="Unassembled WGS sequence"/>
</dbReference>
<reference evidence="1 2" key="1">
    <citation type="submission" date="2015-09" db="EMBL/GenBank/DDBJ databases">
        <title>Draft genome sequence of a Caloramator mitchellensis, a moderate thermophile from the Great Artesian Basin of Australia.</title>
        <authorList>
            <person name="Patel B.K."/>
        </authorList>
    </citation>
    <scope>NUCLEOTIDE SEQUENCE [LARGE SCALE GENOMIC DNA]</scope>
    <source>
        <strain evidence="1 2">VF08</strain>
    </source>
</reference>